<name>A0ABN2YUG0_9ACTN</name>
<keyword evidence="2" id="KW-1185">Reference proteome</keyword>
<accession>A0ABN2YUG0</accession>
<evidence type="ECO:0000313" key="2">
    <source>
        <dbReference type="Proteomes" id="UP001500575"/>
    </source>
</evidence>
<proteinExistence type="predicted"/>
<dbReference type="EMBL" id="BAAAQQ010000013">
    <property type="protein sequence ID" value="GAA2132577.1"/>
    <property type="molecule type" value="Genomic_DNA"/>
</dbReference>
<evidence type="ECO:0008006" key="3">
    <source>
        <dbReference type="Google" id="ProtNLM"/>
    </source>
</evidence>
<sequence length="127" mass="14094">MTTSRTALRDLSAVLESARRSTSGATTGSGTWRWTVRQRLAGVRDLLVNQSTWHEDSWLAARGGAMLRERNALLARVSALGARVLQDADVAALDRDLRRLVVDVAHHLQRLHDLAYDEVEYELGGSE</sequence>
<dbReference type="RefSeq" id="WP_344305331.1">
    <property type="nucleotide sequence ID" value="NZ_BAAAQQ010000013.1"/>
</dbReference>
<evidence type="ECO:0000313" key="1">
    <source>
        <dbReference type="EMBL" id="GAA2132577.1"/>
    </source>
</evidence>
<reference evidence="1 2" key="1">
    <citation type="journal article" date="2019" name="Int. J. Syst. Evol. Microbiol.">
        <title>The Global Catalogue of Microorganisms (GCM) 10K type strain sequencing project: providing services to taxonomists for standard genome sequencing and annotation.</title>
        <authorList>
            <consortium name="The Broad Institute Genomics Platform"/>
            <consortium name="The Broad Institute Genome Sequencing Center for Infectious Disease"/>
            <person name="Wu L."/>
            <person name="Ma J."/>
        </authorList>
    </citation>
    <scope>NUCLEOTIDE SEQUENCE [LARGE SCALE GENOMIC DNA]</scope>
    <source>
        <strain evidence="1 2">JCM 16021</strain>
    </source>
</reference>
<organism evidence="1 2">
    <name type="scientific">Nocardioides bigeumensis</name>
    <dbReference type="NCBI Taxonomy" id="433657"/>
    <lineage>
        <taxon>Bacteria</taxon>
        <taxon>Bacillati</taxon>
        <taxon>Actinomycetota</taxon>
        <taxon>Actinomycetes</taxon>
        <taxon>Propionibacteriales</taxon>
        <taxon>Nocardioidaceae</taxon>
        <taxon>Nocardioides</taxon>
    </lineage>
</organism>
<protein>
    <recommendedName>
        <fullName evidence="3">DUF4254 domain-containing protein</fullName>
    </recommendedName>
</protein>
<comment type="caution">
    <text evidence="1">The sequence shown here is derived from an EMBL/GenBank/DDBJ whole genome shotgun (WGS) entry which is preliminary data.</text>
</comment>
<gene>
    <name evidence="1" type="ORF">GCM10009843_37300</name>
</gene>
<dbReference type="Proteomes" id="UP001500575">
    <property type="component" value="Unassembled WGS sequence"/>
</dbReference>